<comment type="function">
    <text evidence="7">With S5 and S12 plays an important role in translational accuracy.</text>
</comment>
<dbReference type="Gene3D" id="1.10.1050.10">
    <property type="entry name" value="Ribosomal Protein S4 Delta 41, Chain A, domain 1"/>
    <property type="match status" value="1"/>
</dbReference>
<dbReference type="GO" id="GO:0042274">
    <property type="term" value="P:ribosomal small subunit biogenesis"/>
    <property type="evidence" value="ECO:0007669"/>
    <property type="project" value="TreeGrafter"/>
</dbReference>
<dbReference type="GO" id="GO:0003735">
    <property type="term" value="F:structural constituent of ribosome"/>
    <property type="evidence" value="ECO:0007669"/>
    <property type="project" value="InterPro"/>
</dbReference>
<dbReference type="EMBL" id="MHNY01000016">
    <property type="protein sequence ID" value="OGZ56250.1"/>
    <property type="molecule type" value="Genomic_DNA"/>
</dbReference>
<dbReference type="Proteomes" id="UP000178186">
    <property type="component" value="Unassembled WGS sequence"/>
</dbReference>
<dbReference type="GO" id="GO:0015935">
    <property type="term" value="C:small ribosomal subunit"/>
    <property type="evidence" value="ECO:0007669"/>
    <property type="project" value="InterPro"/>
</dbReference>
<dbReference type="AlphaFoldDB" id="A0A1G2H1R8"/>
<evidence type="ECO:0000259" key="9">
    <source>
        <dbReference type="SMART" id="SM01390"/>
    </source>
</evidence>
<reference evidence="10 11" key="1">
    <citation type="journal article" date="2016" name="Nat. Commun.">
        <title>Thousands of microbial genomes shed light on interconnected biogeochemical processes in an aquifer system.</title>
        <authorList>
            <person name="Anantharaman K."/>
            <person name="Brown C.T."/>
            <person name="Hug L.A."/>
            <person name="Sharon I."/>
            <person name="Castelle C.J."/>
            <person name="Probst A.J."/>
            <person name="Thomas B.C."/>
            <person name="Singh A."/>
            <person name="Wilkins M.J."/>
            <person name="Karaoz U."/>
            <person name="Brodie E.L."/>
            <person name="Williams K.H."/>
            <person name="Hubbard S.S."/>
            <person name="Banfield J.F."/>
        </authorList>
    </citation>
    <scope>NUCLEOTIDE SEQUENCE [LARGE SCALE GENOMIC DNA]</scope>
</reference>
<evidence type="ECO:0000313" key="10">
    <source>
        <dbReference type="EMBL" id="OGZ56250.1"/>
    </source>
</evidence>
<dbReference type="SUPFAM" id="SSF55174">
    <property type="entry name" value="Alpha-L RNA-binding motif"/>
    <property type="match status" value="1"/>
</dbReference>
<dbReference type="PANTHER" id="PTHR11831">
    <property type="entry name" value="30S 40S RIBOSOMAL PROTEIN"/>
    <property type="match status" value="1"/>
</dbReference>
<dbReference type="InterPro" id="IPR002942">
    <property type="entry name" value="S4_RNA-bd"/>
</dbReference>
<dbReference type="InterPro" id="IPR001912">
    <property type="entry name" value="Ribosomal_uS4_N"/>
</dbReference>
<keyword evidence="3 7" id="KW-0694">RNA-binding</keyword>
<evidence type="ECO:0000256" key="2">
    <source>
        <dbReference type="ARBA" id="ARBA00022730"/>
    </source>
</evidence>
<evidence type="ECO:0000256" key="3">
    <source>
        <dbReference type="ARBA" id="ARBA00022884"/>
    </source>
</evidence>
<evidence type="ECO:0000256" key="6">
    <source>
        <dbReference type="ARBA" id="ARBA00035254"/>
    </source>
</evidence>
<dbReference type="GO" id="GO:0019843">
    <property type="term" value="F:rRNA binding"/>
    <property type="evidence" value="ECO:0007669"/>
    <property type="project" value="UniProtKB-UniRule"/>
</dbReference>
<evidence type="ECO:0000256" key="1">
    <source>
        <dbReference type="ARBA" id="ARBA00007465"/>
    </source>
</evidence>
<dbReference type="Pfam" id="PF00163">
    <property type="entry name" value="Ribosomal_S4"/>
    <property type="match status" value="1"/>
</dbReference>
<protein>
    <recommendedName>
        <fullName evidence="6 7">Small ribosomal subunit protein uS4</fullName>
    </recommendedName>
</protein>
<gene>
    <name evidence="7" type="primary">rpsD</name>
    <name evidence="10" type="ORF">A3H64_01455</name>
</gene>
<comment type="subunit">
    <text evidence="7">Part of the 30S ribosomal subunit. Contacts protein S5. The interaction surface between S4 and S5 is involved in control of translational fidelity.</text>
</comment>
<dbReference type="FunFam" id="3.10.290.10:FF:000001">
    <property type="entry name" value="30S ribosomal protein S4"/>
    <property type="match status" value="1"/>
</dbReference>
<evidence type="ECO:0000259" key="8">
    <source>
        <dbReference type="SMART" id="SM00363"/>
    </source>
</evidence>
<dbReference type="Gene3D" id="3.10.290.10">
    <property type="entry name" value="RNA-binding S4 domain"/>
    <property type="match status" value="1"/>
</dbReference>
<keyword evidence="5 7" id="KW-0687">Ribonucleoprotein</keyword>
<comment type="caution">
    <text evidence="10">The sequence shown here is derived from an EMBL/GenBank/DDBJ whole genome shotgun (WGS) entry which is preliminary data.</text>
</comment>
<dbReference type="STRING" id="1802128.A3H64_01455"/>
<name>A0A1G2H1R8_9BACT</name>
<dbReference type="SMART" id="SM01390">
    <property type="entry name" value="Ribosomal_S4"/>
    <property type="match status" value="1"/>
</dbReference>
<dbReference type="InterPro" id="IPR005709">
    <property type="entry name" value="Ribosomal_uS4_bac-type"/>
</dbReference>
<feature type="domain" description="Small ribosomal subunit protein uS4 N-terminal" evidence="9">
    <location>
        <begin position="1"/>
        <end position="97"/>
    </location>
</feature>
<sequence length="208" mass="23935">MIDSKCKICRRVGEKLFLKGDRCFTPKCAIVRKPYAPGIHGNAKKRRGLSEYGIQLKEKQKLRNLYHLRENQFRTYVYNAMKARGADASDKLLEFLTLRLDNVVFEAGFVSSRSIARQLVSHGHARVNGRKTTVPSHIVRVGDTVSLMDTLWQSEHMKDMKELFQKYTAPTWITLDRDAKTATVSSFPNTTKQTSFNIKLIIEYYART</sequence>
<dbReference type="PANTHER" id="PTHR11831:SF4">
    <property type="entry name" value="SMALL RIBOSOMAL SUBUNIT PROTEIN US4M"/>
    <property type="match status" value="1"/>
</dbReference>
<evidence type="ECO:0000256" key="4">
    <source>
        <dbReference type="ARBA" id="ARBA00022980"/>
    </source>
</evidence>
<dbReference type="Pfam" id="PF01479">
    <property type="entry name" value="S4"/>
    <property type="match status" value="1"/>
</dbReference>
<dbReference type="NCBIfam" id="NF003717">
    <property type="entry name" value="PRK05327.1"/>
    <property type="match status" value="1"/>
</dbReference>
<keyword evidence="4 7" id="KW-0689">Ribosomal protein</keyword>
<keyword evidence="2 7" id="KW-0699">rRNA-binding</keyword>
<comment type="function">
    <text evidence="7">One of the primary rRNA binding proteins, it binds directly to 16S rRNA where it nucleates assembly of the body of the 30S subunit.</text>
</comment>
<evidence type="ECO:0000256" key="5">
    <source>
        <dbReference type="ARBA" id="ARBA00023274"/>
    </source>
</evidence>
<dbReference type="HAMAP" id="MF_01306_B">
    <property type="entry name" value="Ribosomal_uS4_B"/>
    <property type="match status" value="1"/>
</dbReference>
<dbReference type="CDD" id="cd00165">
    <property type="entry name" value="S4"/>
    <property type="match status" value="1"/>
</dbReference>
<dbReference type="SMART" id="SM00363">
    <property type="entry name" value="S4"/>
    <property type="match status" value="1"/>
</dbReference>
<feature type="domain" description="RNA-binding S4" evidence="8">
    <location>
        <begin position="98"/>
        <end position="168"/>
    </location>
</feature>
<dbReference type="InterPro" id="IPR036986">
    <property type="entry name" value="S4_RNA-bd_sf"/>
</dbReference>
<dbReference type="PROSITE" id="PS50889">
    <property type="entry name" value="S4"/>
    <property type="match status" value="1"/>
</dbReference>
<evidence type="ECO:0000256" key="7">
    <source>
        <dbReference type="HAMAP-Rule" id="MF_01306"/>
    </source>
</evidence>
<accession>A0A1G2H1R8</accession>
<dbReference type="GO" id="GO:0006412">
    <property type="term" value="P:translation"/>
    <property type="evidence" value="ECO:0007669"/>
    <property type="project" value="UniProtKB-UniRule"/>
</dbReference>
<comment type="similarity">
    <text evidence="1 7">Belongs to the universal ribosomal protein uS4 family.</text>
</comment>
<organism evidence="10 11">
    <name type="scientific">Candidatus Ryanbacteria bacterium RIFCSPLOWO2_02_FULL_45_11c</name>
    <dbReference type="NCBI Taxonomy" id="1802128"/>
    <lineage>
        <taxon>Bacteria</taxon>
        <taxon>Candidatus Ryaniibacteriota</taxon>
    </lineage>
</organism>
<proteinExistence type="inferred from homology"/>
<dbReference type="InterPro" id="IPR022801">
    <property type="entry name" value="Ribosomal_uS4"/>
</dbReference>
<evidence type="ECO:0000313" key="11">
    <source>
        <dbReference type="Proteomes" id="UP000178186"/>
    </source>
</evidence>